<proteinExistence type="predicted"/>
<keyword evidence="2" id="KW-1185">Reference proteome</keyword>
<name>O59458_PYRHO</name>
<dbReference type="AlphaFoldDB" id="O59458"/>
<dbReference type="STRING" id="70601.gene:9378796"/>
<protein>
    <submittedName>
        <fullName evidence="1">Uncharacterized protein</fullName>
    </submittedName>
</protein>
<dbReference type="KEGG" id="pho:PH1794"/>
<sequence length="158" mass="18752">MDSLGRQKNTSRRKMLLTKHAKERIAKRLAKKRKIDKIYSALFSFLKNSIRIEIEGTIFFTDGSKTLVATKLDGKLLDLEDIIRRVRGIEESYECVFWDKKIVKITKPRKFLQEVPPGKYYFYINKEKKVLYIGSHEPLLALTFRPAKRWERALFYFS</sequence>
<evidence type="ECO:0000313" key="1">
    <source>
        <dbReference type="EMBL" id="BAA30913.1"/>
    </source>
</evidence>
<dbReference type="eggNOG" id="arCOG05748">
    <property type="taxonomic scope" value="Archaea"/>
</dbReference>
<dbReference type="Proteomes" id="UP000000752">
    <property type="component" value="Chromosome"/>
</dbReference>
<accession>O59458</accession>
<dbReference type="EnsemblBacteria" id="BAA30913">
    <property type="protein sequence ID" value="BAA30913"/>
    <property type="gene ID" value="BAA30913"/>
</dbReference>
<reference evidence="1 2" key="1">
    <citation type="journal article" date="1998" name="DNA Res.">
        <title>Complete sequence and gene organization of the genome of a hyper-thermophilic archaebacterium, Pyrococcus horikoshii OT3.</title>
        <authorList>
            <person name="Kawarabayasi Y."/>
            <person name="Sawada M."/>
            <person name="Horikawa H."/>
            <person name="Haikawa Y."/>
            <person name="Hino Y."/>
            <person name="Yamamoto S."/>
            <person name="Sekine M."/>
            <person name="Baba S."/>
            <person name="Kosugi H."/>
            <person name="Hosoyama A."/>
            <person name="Nagai Y."/>
            <person name="Sakai M."/>
            <person name="Ogura K."/>
            <person name="Otuka R."/>
            <person name="Nakazawa H."/>
            <person name="Takamiya M."/>
            <person name="Ohfuku Y."/>
            <person name="Funahashi T."/>
            <person name="Tanaka T."/>
            <person name="Kudoh Y."/>
            <person name="Yamazaki J."/>
            <person name="Kushida N."/>
            <person name="Oguchi A."/>
            <person name="Aoki K."/>
            <person name="Nakamura Y."/>
            <person name="Robb T.F."/>
            <person name="Horikoshi K."/>
            <person name="Masuchi Y."/>
            <person name="Shizuya H."/>
            <person name="Kikuchi H."/>
        </authorList>
    </citation>
    <scope>NUCLEOTIDE SEQUENCE [LARGE SCALE GENOMIC DNA]</scope>
    <source>
        <strain evidence="2">ATCC 700860 / DSM 12428 / JCM 9974 / NBRC 100139 / OT-3</strain>
    </source>
</reference>
<evidence type="ECO:0000313" key="2">
    <source>
        <dbReference type="Proteomes" id="UP000000752"/>
    </source>
</evidence>
<organism evidence="1 2">
    <name type="scientific">Pyrococcus horikoshii (strain ATCC 700860 / DSM 12428 / JCM 9974 / NBRC 100139 / OT-3)</name>
    <dbReference type="NCBI Taxonomy" id="70601"/>
    <lineage>
        <taxon>Archaea</taxon>
        <taxon>Methanobacteriati</taxon>
        <taxon>Methanobacteriota</taxon>
        <taxon>Thermococci</taxon>
        <taxon>Thermococcales</taxon>
        <taxon>Thermococcaceae</taxon>
        <taxon>Pyrococcus</taxon>
    </lineage>
</organism>
<dbReference type="PIR" id="B71190">
    <property type="entry name" value="B71190"/>
</dbReference>
<gene>
    <name evidence="1" type="ordered locus">PH1794</name>
</gene>
<dbReference type="EMBL" id="BA000001">
    <property type="protein sequence ID" value="BAA30913.1"/>
    <property type="molecule type" value="Genomic_DNA"/>
</dbReference>